<dbReference type="EMBL" id="JACGWN010000012">
    <property type="protein sequence ID" value="KAL0415844.1"/>
    <property type="molecule type" value="Genomic_DNA"/>
</dbReference>
<reference evidence="1" key="2">
    <citation type="journal article" date="2024" name="Plant">
        <title>Genomic evolution and insights into agronomic trait innovations of Sesamum species.</title>
        <authorList>
            <person name="Miao H."/>
            <person name="Wang L."/>
            <person name="Qu L."/>
            <person name="Liu H."/>
            <person name="Sun Y."/>
            <person name="Le M."/>
            <person name="Wang Q."/>
            <person name="Wei S."/>
            <person name="Zheng Y."/>
            <person name="Lin W."/>
            <person name="Duan Y."/>
            <person name="Cao H."/>
            <person name="Xiong S."/>
            <person name="Wang X."/>
            <person name="Wei L."/>
            <person name="Li C."/>
            <person name="Ma Q."/>
            <person name="Ju M."/>
            <person name="Zhao R."/>
            <person name="Li G."/>
            <person name="Mu C."/>
            <person name="Tian Q."/>
            <person name="Mei H."/>
            <person name="Zhang T."/>
            <person name="Gao T."/>
            <person name="Zhang H."/>
        </authorList>
    </citation>
    <scope>NUCLEOTIDE SEQUENCE</scope>
    <source>
        <strain evidence="1">KEN1</strain>
    </source>
</reference>
<dbReference type="AlphaFoldDB" id="A0AAW2UFX3"/>
<reference evidence="1" key="1">
    <citation type="submission" date="2020-06" db="EMBL/GenBank/DDBJ databases">
        <authorList>
            <person name="Li T."/>
            <person name="Hu X."/>
            <person name="Zhang T."/>
            <person name="Song X."/>
            <person name="Zhang H."/>
            <person name="Dai N."/>
            <person name="Sheng W."/>
            <person name="Hou X."/>
            <person name="Wei L."/>
        </authorList>
    </citation>
    <scope>NUCLEOTIDE SEQUENCE</scope>
    <source>
        <strain evidence="1">KEN1</strain>
        <tissue evidence="1">Leaf</tissue>
    </source>
</reference>
<sequence length="94" mass="10673">MLPLAFRRITRTRVISNHDHTCLRNIARRDLKEPIVFSGSIDAHDHNRGVGQWGSRPFDPRRGGCSISSRSRVLKGLKSIDYLSVHHSIVCKRG</sequence>
<proteinExistence type="predicted"/>
<name>A0AAW2UFX3_9LAMI</name>
<gene>
    <name evidence="1" type="ORF">Slati_3416300</name>
</gene>
<comment type="caution">
    <text evidence="1">The sequence shown here is derived from an EMBL/GenBank/DDBJ whole genome shotgun (WGS) entry which is preliminary data.</text>
</comment>
<protein>
    <submittedName>
        <fullName evidence="1">Uncharacterized protein</fullName>
    </submittedName>
</protein>
<organism evidence="1">
    <name type="scientific">Sesamum latifolium</name>
    <dbReference type="NCBI Taxonomy" id="2727402"/>
    <lineage>
        <taxon>Eukaryota</taxon>
        <taxon>Viridiplantae</taxon>
        <taxon>Streptophyta</taxon>
        <taxon>Embryophyta</taxon>
        <taxon>Tracheophyta</taxon>
        <taxon>Spermatophyta</taxon>
        <taxon>Magnoliopsida</taxon>
        <taxon>eudicotyledons</taxon>
        <taxon>Gunneridae</taxon>
        <taxon>Pentapetalae</taxon>
        <taxon>asterids</taxon>
        <taxon>lamiids</taxon>
        <taxon>Lamiales</taxon>
        <taxon>Pedaliaceae</taxon>
        <taxon>Sesamum</taxon>
    </lineage>
</organism>
<evidence type="ECO:0000313" key="1">
    <source>
        <dbReference type="EMBL" id="KAL0415844.1"/>
    </source>
</evidence>
<accession>A0AAW2UFX3</accession>